<sequence>MLGIPRDYFQFAAQTSIESDRRRYQDRGYHKARKETPRYSARSHDRRSSDRRGDSKTYREDYPRKDQYRPTHSRDEDRSLRSPGYHGRPHQMEEASSSPMLHDTPVRGVPLLSGKPFDAQAALVNAIGEVRDAMNQYTLCADPSESAARRERMLGMVKARAPPPHEAPSPASVMQPTSTERISALLRIRSQSVEPEATSILAFQRLGPLSPNPEETINSIMQRLGPLAETTTIAGTSTEAPRIKRKPGRPPGKKTGSELPPNHGKTEHQNSQMLDQDHQRNPQESRRIALPQIISPSET</sequence>
<feature type="region of interest" description="Disordered" evidence="1">
    <location>
        <begin position="231"/>
        <end position="299"/>
    </location>
</feature>
<dbReference type="Proteomes" id="UP000886595">
    <property type="component" value="Unassembled WGS sequence"/>
</dbReference>
<evidence type="ECO:0000313" key="3">
    <source>
        <dbReference type="Proteomes" id="UP000886595"/>
    </source>
</evidence>
<feature type="compositionally biased region" description="Basic residues" evidence="1">
    <location>
        <begin position="243"/>
        <end position="252"/>
    </location>
</feature>
<feature type="compositionally biased region" description="Basic and acidic residues" evidence="1">
    <location>
        <begin position="275"/>
        <end position="287"/>
    </location>
</feature>
<protein>
    <submittedName>
        <fullName evidence="2">Uncharacterized protein</fullName>
    </submittedName>
</protein>
<feature type="compositionally biased region" description="Basic and acidic residues" evidence="1">
    <location>
        <begin position="18"/>
        <end position="80"/>
    </location>
</feature>
<dbReference type="EMBL" id="JAAMPC010000001">
    <property type="protein sequence ID" value="KAG2332359.1"/>
    <property type="molecule type" value="Genomic_DNA"/>
</dbReference>
<evidence type="ECO:0000313" key="2">
    <source>
        <dbReference type="EMBL" id="KAG2332359.1"/>
    </source>
</evidence>
<reference evidence="2 3" key="1">
    <citation type="submission" date="2020-02" db="EMBL/GenBank/DDBJ databases">
        <authorList>
            <person name="Ma Q."/>
            <person name="Huang Y."/>
            <person name="Song X."/>
            <person name="Pei D."/>
        </authorList>
    </citation>
    <scope>NUCLEOTIDE SEQUENCE [LARGE SCALE GENOMIC DNA]</scope>
    <source>
        <strain evidence="2">Sxm20200214</strain>
        <tissue evidence="2">Leaf</tissue>
    </source>
</reference>
<feature type="region of interest" description="Disordered" evidence="1">
    <location>
        <begin position="13"/>
        <end position="107"/>
    </location>
</feature>
<keyword evidence="3" id="KW-1185">Reference proteome</keyword>
<name>A0A8X7WM77_BRACI</name>
<evidence type="ECO:0000256" key="1">
    <source>
        <dbReference type="SAM" id="MobiDB-lite"/>
    </source>
</evidence>
<proteinExistence type="predicted"/>
<gene>
    <name evidence="2" type="ORF">Bca52824_003539</name>
</gene>
<organism evidence="2 3">
    <name type="scientific">Brassica carinata</name>
    <name type="common">Ethiopian mustard</name>
    <name type="synonym">Abyssinian cabbage</name>
    <dbReference type="NCBI Taxonomy" id="52824"/>
    <lineage>
        <taxon>Eukaryota</taxon>
        <taxon>Viridiplantae</taxon>
        <taxon>Streptophyta</taxon>
        <taxon>Embryophyta</taxon>
        <taxon>Tracheophyta</taxon>
        <taxon>Spermatophyta</taxon>
        <taxon>Magnoliopsida</taxon>
        <taxon>eudicotyledons</taxon>
        <taxon>Gunneridae</taxon>
        <taxon>Pentapetalae</taxon>
        <taxon>rosids</taxon>
        <taxon>malvids</taxon>
        <taxon>Brassicales</taxon>
        <taxon>Brassicaceae</taxon>
        <taxon>Brassiceae</taxon>
        <taxon>Brassica</taxon>
    </lineage>
</organism>
<accession>A0A8X7WM77</accession>
<dbReference type="AlphaFoldDB" id="A0A8X7WM77"/>
<comment type="caution">
    <text evidence="2">The sequence shown here is derived from an EMBL/GenBank/DDBJ whole genome shotgun (WGS) entry which is preliminary data.</text>
</comment>